<comment type="caution">
    <text evidence="2">The sequence shown here is derived from an EMBL/GenBank/DDBJ whole genome shotgun (WGS) entry which is preliminary data.</text>
</comment>
<name>A0A4Q7J2C6_9PSEU</name>
<accession>A0A4Q7J2C6</accession>
<evidence type="ECO:0000256" key="1">
    <source>
        <dbReference type="SAM" id="MobiDB-lite"/>
    </source>
</evidence>
<dbReference type="OrthoDB" id="3627098at2"/>
<dbReference type="EMBL" id="SFCC01000015">
    <property type="protein sequence ID" value="RZQ60742.1"/>
    <property type="molecule type" value="Genomic_DNA"/>
</dbReference>
<evidence type="ECO:0000313" key="2">
    <source>
        <dbReference type="EMBL" id="RZQ60742.1"/>
    </source>
</evidence>
<dbReference type="Proteomes" id="UP000292003">
    <property type="component" value="Unassembled WGS sequence"/>
</dbReference>
<reference evidence="2 3" key="1">
    <citation type="submission" date="2019-02" db="EMBL/GenBank/DDBJ databases">
        <title>Draft genome sequence of Amycolatopsis sp. 8-3EHSu isolated from roots of Suaeda maritima.</title>
        <authorList>
            <person name="Duangmal K."/>
            <person name="Chantavorakit T."/>
        </authorList>
    </citation>
    <scope>NUCLEOTIDE SEQUENCE [LARGE SCALE GENOMIC DNA]</scope>
    <source>
        <strain evidence="2 3">8-3EHSu</strain>
    </source>
</reference>
<keyword evidence="3" id="KW-1185">Reference proteome</keyword>
<dbReference type="AlphaFoldDB" id="A0A4Q7J2C6"/>
<sequence length="147" mass="15835">MTAAGDAGNNFLMSVFTDEEKVEEFAGGAQKLLAEAKNGDWAISEAGGQAFIEALEQAKQDLTEAAKQLPNLLRSPELGNDPYAREVAGHVLASLDSDDQSLALTFKNFQISLNDMHEAIKIARSNYDAADDESKQSLGPFLKSLES</sequence>
<dbReference type="RefSeq" id="WP_130478315.1">
    <property type="nucleotide sequence ID" value="NZ_SFCC01000015.1"/>
</dbReference>
<proteinExistence type="predicted"/>
<organism evidence="2 3">
    <name type="scientific">Amycolatopsis suaedae</name>
    <dbReference type="NCBI Taxonomy" id="2510978"/>
    <lineage>
        <taxon>Bacteria</taxon>
        <taxon>Bacillati</taxon>
        <taxon>Actinomycetota</taxon>
        <taxon>Actinomycetes</taxon>
        <taxon>Pseudonocardiales</taxon>
        <taxon>Pseudonocardiaceae</taxon>
        <taxon>Amycolatopsis</taxon>
    </lineage>
</organism>
<gene>
    <name evidence="2" type="ORF">EWH70_26895</name>
</gene>
<evidence type="ECO:0000313" key="3">
    <source>
        <dbReference type="Proteomes" id="UP000292003"/>
    </source>
</evidence>
<feature type="region of interest" description="Disordered" evidence="1">
    <location>
        <begin position="126"/>
        <end position="147"/>
    </location>
</feature>
<protein>
    <submittedName>
        <fullName evidence="2">Uncharacterized protein</fullName>
    </submittedName>
</protein>